<sequence>MQRCTLINKVLECLSSGLQGVAHVGLLKAAQPYPDLTQQAQLTVKLLGERQASELQAKGADKGVTYGPSYNKNLSPNSLDRRVLQLQLDIELEDADNAQLLQRLDQLITQCEALVMVDEMPIHWQHFIAQKSDISFSHQVSSTLAKAQLYWDFYYQVEYPDDPPGPAITEVYLGPKGGEYKLINKAPTTT</sequence>
<accession>A0A0C1QCD4</accession>
<organism evidence="1 2">
    <name type="scientific">Pseudoalteromonas luteoviolacea</name>
    <dbReference type="NCBI Taxonomy" id="43657"/>
    <lineage>
        <taxon>Bacteria</taxon>
        <taxon>Pseudomonadati</taxon>
        <taxon>Pseudomonadota</taxon>
        <taxon>Gammaproteobacteria</taxon>
        <taxon>Alteromonadales</taxon>
        <taxon>Pseudoalteromonadaceae</taxon>
        <taxon>Pseudoalteromonas</taxon>
    </lineage>
</organism>
<evidence type="ECO:0000313" key="1">
    <source>
        <dbReference type="EMBL" id="KID58281.1"/>
    </source>
</evidence>
<dbReference type="EMBL" id="JWIC01000004">
    <property type="protein sequence ID" value="KID58281.1"/>
    <property type="molecule type" value="Genomic_DNA"/>
</dbReference>
<comment type="caution">
    <text evidence="1">The sequence shown here is derived from an EMBL/GenBank/DDBJ whole genome shotgun (WGS) entry which is preliminary data.</text>
</comment>
<dbReference type="OrthoDB" id="6301939at2"/>
<dbReference type="KEGG" id="plz:S4054249_16465"/>
<dbReference type="RefSeq" id="WP_039608574.1">
    <property type="nucleotide sequence ID" value="NZ_CP015411.1"/>
</dbReference>
<protein>
    <submittedName>
        <fullName evidence="1">Uncharacterized protein</fullName>
    </submittedName>
</protein>
<evidence type="ECO:0000313" key="2">
    <source>
        <dbReference type="Proteomes" id="UP000031327"/>
    </source>
</evidence>
<name>A0A0C1QCD4_9GAMM</name>
<proteinExistence type="predicted"/>
<dbReference type="Proteomes" id="UP000031327">
    <property type="component" value="Unassembled WGS sequence"/>
</dbReference>
<reference evidence="1 2" key="1">
    <citation type="submission" date="2014-12" db="EMBL/GenBank/DDBJ databases">
        <title>Draft Genome Sequence of Pseudoalteromonas luteoviolacea HI1.</title>
        <authorList>
            <person name="Asahina A.Y."/>
            <person name="Hadfield M.G."/>
        </authorList>
    </citation>
    <scope>NUCLEOTIDE SEQUENCE [LARGE SCALE GENOMIC DNA]</scope>
    <source>
        <strain evidence="1 2">HI1</strain>
    </source>
</reference>
<dbReference type="AlphaFoldDB" id="A0A0C1QCD4"/>
<gene>
    <name evidence="1" type="ORF">JF50_06275</name>
</gene>